<dbReference type="RefSeq" id="WP_017163127.1">
    <property type="nucleotide sequence ID" value="NZ_CP083575.1"/>
</dbReference>
<sequence length="77" mass="8294">MNTRRSEERDNGGIDGLLQIFDRHPDGATDIWQMIAPANRSDPCIQRQAPTARPKLRVAGVGGALGPANNMVRAIAS</sequence>
<evidence type="ECO:0000313" key="1">
    <source>
        <dbReference type="EMBL" id="MBO9760694.1"/>
    </source>
</evidence>
<proteinExistence type="predicted"/>
<dbReference type="AlphaFoldDB" id="A0A8I2BUT1"/>
<protein>
    <submittedName>
        <fullName evidence="1">Uncharacterized protein</fullName>
    </submittedName>
</protein>
<gene>
    <name evidence="1" type="ORF">J7405_14275</name>
</gene>
<organism evidence="1 2">
    <name type="scientific">Xanthomonas manihotis</name>
    <dbReference type="NCBI Taxonomy" id="43353"/>
    <lineage>
        <taxon>Bacteria</taxon>
        <taxon>Pseudomonadati</taxon>
        <taxon>Pseudomonadota</taxon>
        <taxon>Gammaproteobacteria</taxon>
        <taxon>Lysobacterales</taxon>
        <taxon>Lysobacteraceae</taxon>
        <taxon>Xanthomonas</taxon>
    </lineage>
</organism>
<dbReference type="EMBL" id="JAGHXW010000043">
    <property type="protein sequence ID" value="MBO9760694.1"/>
    <property type="molecule type" value="Genomic_DNA"/>
</dbReference>
<accession>A0A8I2BUT1</accession>
<evidence type="ECO:0000313" key="2">
    <source>
        <dbReference type="Proteomes" id="UP000668572"/>
    </source>
</evidence>
<name>A0A8I2BUT1_XANMN</name>
<dbReference type="Proteomes" id="UP000668572">
    <property type="component" value="Unassembled WGS sequence"/>
</dbReference>
<comment type="caution">
    <text evidence="1">The sequence shown here is derived from an EMBL/GenBank/DDBJ whole genome shotgun (WGS) entry which is preliminary data.</text>
</comment>
<reference evidence="1" key="1">
    <citation type="submission" date="2021-03" db="EMBL/GenBank/DDBJ databases">
        <title>Molecular characterization of Xanthomonas species pathogenic on Araceae and the development of a triplex TaqMan assay for detection of X. phaseoli pv. dieffenbachiae.</title>
        <authorList>
            <person name="Van Der Wolf J."/>
            <person name="Krijger M."/>
            <person name="Mendes O."/>
            <person name="Brankovics B."/>
            <person name="Bonants P."/>
            <person name="Meekes E."/>
        </authorList>
    </citation>
    <scope>NUCLEOTIDE SEQUENCE</scope>
    <source>
        <strain evidence="1">NBC1264</strain>
    </source>
</reference>